<accession>A0ABU5RUT3</accession>
<organism evidence="1 2">
    <name type="scientific">Cyanobium gracile UHCC 0139</name>
    <dbReference type="NCBI Taxonomy" id="3110308"/>
    <lineage>
        <taxon>Bacteria</taxon>
        <taxon>Bacillati</taxon>
        <taxon>Cyanobacteriota</taxon>
        <taxon>Cyanophyceae</taxon>
        <taxon>Synechococcales</taxon>
        <taxon>Prochlorococcaceae</taxon>
        <taxon>Cyanobium</taxon>
    </lineage>
</organism>
<dbReference type="RefSeq" id="WP_323305549.1">
    <property type="nucleotide sequence ID" value="NZ_JAYGHX010000005.1"/>
</dbReference>
<protein>
    <recommendedName>
        <fullName evidence="3">V-type ATP synthase subunit A</fullName>
    </recommendedName>
</protein>
<evidence type="ECO:0008006" key="3">
    <source>
        <dbReference type="Google" id="ProtNLM"/>
    </source>
</evidence>
<comment type="caution">
    <text evidence="1">The sequence shown here is derived from an EMBL/GenBank/DDBJ whole genome shotgun (WGS) entry which is preliminary data.</text>
</comment>
<evidence type="ECO:0000313" key="1">
    <source>
        <dbReference type="EMBL" id="MEA5391524.1"/>
    </source>
</evidence>
<dbReference type="EMBL" id="JAYGHX010000005">
    <property type="protein sequence ID" value="MEA5391524.1"/>
    <property type="molecule type" value="Genomic_DNA"/>
</dbReference>
<reference evidence="1 2" key="1">
    <citation type="submission" date="2023-12" db="EMBL/GenBank/DDBJ databases">
        <title>Baltic Sea Cyanobacteria.</title>
        <authorList>
            <person name="Delbaje E."/>
            <person name="Fewer D.P."/>
            <person name="Shishido T.K."/>
        </authorList>
    </citation>
    <scope>NUCLEOTIDE SEQUENCE [LARGE SCALE GENOMIC DNA]</scope>
    <source>
        <strain evidence="1 2">UHCC 0139</strain>
    </source>
</reference>
<keyword evidence="2" id="KW-1185">Reference proteome</keyword>
<name>A0ABU5RUT3_9CYAN</name>
<evidence type="ECO:0000313" key="2">
    <source>
        <dbReference type="Proteomes" id="UP001304461"/>
    </source>
</evidence>
<dbReference type="Proteomes" id="UP001304461">
    <property type="component" value="Unassembled WGS sequence"/>
</dbReference>
<gene>
    <name evidence="1" type="ORF">VB738_09680</name>
</gene>
<proteinExistence type="predicted"/>
<sequence>MKYVVLMASLPPLGSLFEATAPPISRLKLESRLGLLEAADLQTLEQIAHLIAWPTRPLERTDAAFIEEAHRFLASNRSPTLRRLVTQRLELRTIVAAFRRRRRGESQPPTGEVWGFGAWVGLIERNWSAPTFQLEVIFPWVRQAHDLLEKDDLVGFETLQFSVVWAMLNRLEFGHTFDFEALIIYLARWSLVSRWSCYNGDIAVTRFRELVDAGLGNHKEILSSASQ</sequence>